<keyword evidence="2 3" id="KW-0378">Hydrolase</keyword>
<comment type="pathway">
    <text evidence="3">Purine metabolism; IMP biosynthesis via de novo pathway; formate from 10-formyl-5,6,7,8-tetrahydrofolate: step 1/1.</text>
</comment>
<protein>
    <recommendedName>
        <fullName evidence="3 4">Formyltetrahydrofolate deformylase</fullName>
        <ecNumber evidence="3 4">3.5.1.10</ecNumber>
    </recommendedName>
    <alternativeName>
        <fullName evidence="3">Formyl-FH(4) hydrolase</fullName>
    </alternativeName>
</protein>
<sequence>MSHPVIQRKVLRTTCPDAKGLIAKITNICYKHQLNIIQNNEFVDHHSGRFFMRTELEGIFNDETLLADLDGALPAGSEREIIATARQRVVILVTKEAHCLGDLLIKSAFGDLDIEIAAVIANHATLQPLVEKFAIPFILVSHDGLSREAHDDAVAEQIDRLAPDYVVLAKYMRILTPGFVARYPNRIINIHHSFLPAFIGARPYHQAYQRGVKIIGATAHFVNNDLDEGPIIMQDVIHVDHSYTAEEMIRAGRDVEKNVLSRALYRVLAQRVFVCGNRTVIF</sequence>
<dbReference type="InterPro" id="IPR041729">
    <property type="entry name" value="Formyl-FH4-Hydrolase_C"/>
</dbReference>
<keyword evidence="1 3" id="KW-0554">One-carbon metabolism</keyword>
<dbReference type="SUPFAM" id="SSF55021">
    <property type="entry name" value="ACT-like"/>
    <property type="match status" value="1"/>
</dbReference>
<evidence type="ECO:0000256" key="2">
    <source>
        <dbReference type="ARBA" id="ARBA00022801"/>
    </source>
</evidence>
<dbReference type="PANTHER" id="PTHR42706:SF1">
    <property type="entry name" value="FORMYLTETRAHYDROFOLATE DEFORMYLASE 2, MITOCHONDRIAL"/>
    <property type="match status" value="1"/>
</dbReference>
<keyword evidence="3" id="KW-0658">Purine biosynthesis</keyword>
<accession>A0A2A7U732</accession>
<dbReference type="GeneID" id="93123864"/>
<evidence type="ECO:0000313" key="6">
    <source>
        <dbReference type="EMBL" id="PEH74091.1"/>
    </source>
</evidence>
<feature type="active site" evidence="3">
    <location>
        <position position="227"/>
    </location>
</feature>
<proteinExistence type="inferred from homology"/>
<dbReference type="InterPro" id="IPR004810">
    <property type="entry name" value="PurU"/>
</dbReference>
<dbReference type="HAMAP" id="MF_01927">
    <property type="entry name" value="PurU"/>
    <property type="match status" value="1"/>
</dbReference>
<dbReference type="RefSeq" id="WP_005285141.1">
    <property type="nucleotide sequence ID" value="NZ_AP028090.1"/>
</dbReference>
<dbReference type="GO" id="GO:0006189">
    <property type="term" value="P:'de novo' IMP biosynthetic process"/>
    <property type="evidence" value="ECO:0007669"/>
    <property type="project" value="UniProtKB-UniRule"/>
</dbReference>
<dbReference type="Gene3D" id="3.40.50.170">
    <property type="entry name" value="Formyl transferase, N-terminal domain"/>
    <property type="match status" value="1"/>
</dbReference>
<organism evidence="6 7">
    <name type="scientific">Edwardsiella tarda</name>
    <dbReference type="NCBI Taxonomy" id="636"/>
    <lineage>
        <taxon>Bacteria</taxon>
        <taxon>Pseudomonadati</taxon>
        <taxon>Pseudomonadota</taxon>
        <taxon>Gammaproteobacteria</taxon>
        <taxon>Enterobacterales</taxon>
        <taxon>Hafniaceae</taxon>
        <taxon>Edwardsiella</taxon>
    </lineage>
</organism>
<feature type="domain" description="ACT" evidence="5">
    <location>
        <begin position="10"/>
        <end position="90"/>
    </location>
</feature>
<dbReference type="CDD" id="cd04875">
    <property type="entry name" value="ACT_F4HF-DF"/>
    <property type="match status" value="1"/>
</dbReference>
<dbReference type="UniPathway" id="UPA00074">
    <property type="reaction ID" value="UER00170"/>
</dbReference>
<dbReference type="OrthoDB" id="9806170at2"/>
<evidence type="ECO:0000259" key="5">
    <source>
        <dbReference type="PROSITE" id="PS51671"/>
    </source>
</evidence>
<dbReference type="NCBIfam" id="TIGR00655">
    <property type="entry name" value="PurU"/>
    <property type="match status" value="1"/>
</dbReference>
<dbReference type="NCBIfam" id="NF004684">
    <property type="entry name" value="PRK06027.1"/>
    <property type="match status" value="1"/>
</dbReference>
<dbReference type="PIRSF" id="PIRSF036480">
    <property type="entry name" value="FormyFH4_hydr"/>
    <property type="match status" value="1"/>
</dbReference>
<comment type="similarity">
    <text evidence="3">Belongs to the PurU family.</text>
</comment>
<dbReference type="PANTHER" id="PTHR42706">
    <property type="entry name" value="FORMYLTETRAHYDROFOLATE DEFORMYLASE"/>
    <property type="match status" value="1"/>
</dbReference>
<dbReference type="InterPro" id="IPR045865">
    <property type="entry name" value="ACT-like_dom_sf"/>
</dbReference>
<dbReference type="InterPro" id="IPR036477">
    <property type="entry name" value="Formyl_transf_N_sf"/>
</dbReference>
<dbReference type="CDD" id="cd08648">
    <property type="entry name" value="FMT_core_Formyl-FH4-Hydrolase_C"/>
    <property type="match status" value="1"/>
</dbReference>
<gene>
    <name evidence="3 6" type="primary">purU</name>
    <name evidence="6" type="ORF">CRM76_02380</name>
</gene>
<dbReference type="PROSITE" id="PS51671">
    <property type="entry name" value="ACT"/>
    <property type="match status" value="1"/>
</dbReference>
<dbReference type="FunFam" id="3.30.70.260:FF:000021">
    <property type="entry name" value="Formyltetrahydrofolate deformylase"/>
    <property type="match status" value="1"/>
</dbReference>
<dbReference type="STRING" id="636.AAW15_09370"/>
<dbReference type="Pfam" id="PF00551">
    <property type="entry name" value="Formyl_trans_N"/>
    <property type="match status" value="1"/>
</dbReference>
<dbReference type="AlphaFoldDB" id="A0A2A7U732"/>
<evidence type="ECO:0000256" key="4">
    <source>
        <dbReference type="NCBIfam" id="TIGR00655"/>
    </source>
</evidence>
<dbReference type="InterPro" id="IPR044074">
    <property type="entry name" value="PurU_ACT"/>
</dbReference>
<dbReference type="GO" id="GO:0006730">
    <property type="term" value="P:one-carbon metabolic process"/>
    <property type="evidence" value="ECO:0007669"/>
    <property type="project" value="UniProtKB-KW"/>
</dbReference>
<dbReference type="EC" id="3.5.1.10" evidence="3 4"/>
<dbReference type="EMBL" id="PDDV01000012">
    <property type="protein sequence ID" value="PEH74091.1"/>
    <property type="molecule type" value="Genomic_DNA"/>
</dbReference>
<dbReference type="InterPro" id="IPR002376">
    <property type="entry name" value="Formyl_transf_N"/>
</dbReference>
<dbReference type="Proteomes" id="UP000219788">
    <property type="component" value="Unassembled WGS sequence"/>
</dbReference>
<dbReference type="Pfam" id="PF01842">
    <property type="entry name" value="ACT"/>
    <property type="match status" value="1"/>
</dbReference>
<comment type="function">
    <text evidence="3">Catalyzes the hydrolysis of 10-formyltetrahydrofolate (formyl-FH4) to formate and tetrahydrofolate (FH4).</text>
</comment>
<dbReference type="GO" id="GO:0008864">
    <property type="term" value="F:formyltetrahydrofolate deformylase activity"/>
    <property type="evidence" value="ECO:0007669"/>
    <property type="project" value="UniProtKB-UniRule"/>
</dbReference>
<dbReference type="SUPFAM" id="SSF53328">
    <property type="entry name" value="Formyltransferase"/>
    <property type="match status" value="1"/>
</dbReference>
<evidence type="ECO:0000313" key="7">
    <source>
        <dbReference type="Proteomes" id="UP000219788"/>
    </source>
</evidence>
<evidence type="ECO:0000256" key="1">
    <source>
        <dbReference type="ARBA" id="ARBA00022563"/>
    </source>
</evidence>
<dbReference type="Gene3D" id="3.30.70.260">
    <property type="match status" value="1"/>
</dbReference>
<name>A0A2A7U732_EDWTA</name>
<reference evidence="7" key="1">
    <citation type="submission" date="2017-09" db="EMBL/GenBank/DDBJ databases">
        <title>FDA dAtabase for Regulatory Grade micrObial Sequences (FDA-ARGOS): Supporting development and validation of Infectious Disease Dx tests.</title>
        <authorList>
            <person name="Goldberg B."/>
            <person name="Campos J."/>
            <person name="Tallon L."/>
            <person name="Sadzewicz L."/>
            <person name="Ott S."/>
            <person name="Zhao X."/>
            <person name="Nagaraj S."/>
            <person name="Vavikolanu K."/>
            <person name="Aluvathingal J."/>
            <person name="Nadendla S."/>
            <person name="Geyer C."/>
            <person name="Sichtig H."/>
        </authorList>
    </citation>
    <scope>NUCLEOTIDE SEQUENCE [LARGE SCALE GENOMIC DNA]</scope>
    <source>
        <strain evidence="7">FDAARGOS_370</strain>
    </source>
</reference>
<dbReference type="PRINTS" id="PR01575">
    <property type="entry name" value="FFH4HYDRLASE"/>
</dbReference>
<dbReference type="InterPro" id="IPR002912">
    <property type="entry name" value="ACT_dom"/>
</dbReference>
<evidence type="ECO:0000256" key="3">
    <source>
        <dbReference type="HAMAP-Rule" id="MF_01927"/>
    </source>
</evidence>
<comment type="caution">
    <text evidence="6">The sequence shown here is derived from an EMBL/GenBank/DDBJ whole genome shotgun (WGS) entry which is preliminary data.</text>
</comment>
<comment type="catalytic activity">
    <reaction evidence="3">
        <text>(6R)-10-formyltetrahydrofolate + H2O = (6S)-5,6,7,8-tetrahydrofolate + formate + H(+)</text>
        <dbReference type="Rhea" id="RHEA:19833"/>
        <dbReference type="ChEBI" id="CHEBI:15377"/>
        <dbReference type="ChEBI" id="CHEBI:15378"/>
        <dbReference type="ChEBI" id="CHEBI:15740"/>
        <dbReference type="ChEBI" id="CHEBI:57453"/>
        <dbReference type="ChEBI" id="CHEBI:195366"/>
        <dbReference type="EC" id="3.5.1.10"/>
    </reaction>
</comment>